<proteinExistence type="inferred from homology"/>
<evidence type="ECO:0000256" key="1">
    <source>
        <dbReference type="ARBA" id="ARBA00001974"/>
    </source>
</evidence>
<evidence type="ECO:0000256" key="12">
    <source>
        <dbReference type="ARBA" id="ARBA00023027"/>
    </source>
</evidence>
<evidence type="ECO:0000256" key="10">
    <source>
        <dbReference type="ARBA" id="ARBA00023002"/>
    </source>
</evidence>
<dbReference type="InterPro" id="IPR018527">
    <property type="entry name" value="Rubredoxin_Fe_BS"/>
</dbReference>
<evidence type="ECO:0000313" key="15">
    <source>
        <dbReference type="Proteomes" id="UP001059934"/>
    </source>
</evidence>
<comment type="cofactor">
    <cofactor evidence="1">
        <name>FAD</name>
        <dbReference type="ChEBI" id="CHEBI:57692"/>
    </cofactor>
</comment>
<keyword evidence="4" id="KW-0813">Transport</keyword>
<dbReference type="InterPro" id="IPR041364">
    <property type="entry name" value="Rbx-bd"/>
</dbReference>
<feature type="domain" description="Rubredoxin-like" evidence="13">
    <location>
        <begin position="102"/>
        <end position="153"/>
    </location>
</feature>
<feature type="domain" description="Rubredoxin-like" evidence="13">
    <location>
        <begin position="4"/>
        <end position="55"/>
    </location>
</feature>
<evidence type="ECO:0000256" key="6">
    <source>
        <dbReference type="ARBA" id="ARBA00022630"/>
    </source>
</evidence>
<evidence type="ECO:0000256" key="2">
    <source>
        <dbReference type="ARBA" id="ARBA00004496"/>
    </source>
</evidence>
<dbReference type="Pfam" id="PF07992">
    <property type="entry name" value="Pyr_redox_2"/>
    <property type="match status" value="1"/>
</dbReference>
<keyword evidence="8" id="KW-0274">FAD</keyword>
<keyword evidence="9" id="KW-0249">Electron transport</keyword>
<dbReference type="InterPro" id="IPR024934">
    <property type="entry name" value="Rubredoxin-like_dom"/>
</dbReference>
<dbReference type="Pfam" id="PF18113">
    <property type="entry name" value="Rbx_binding"/>
    <property type="match status" value="1"/>
</dbReference>
<keyword evidence="6" id="KW-0285">Flavoprotein</keyword>
<comment type="similarity">
    <text evidence="3">Belongs to the FAD-dependent oxidoreductase family.</text>
</comment>
<reference evidence="14" key="1">
    <citation type="submission" date="2022-08" db="EMBL/GenBank/DDBJ databases">
        <title>Catabolic pathway analysis in culturable SAR92 clade bacteria reveals their overlooked roles in DMSP degradation in coastal seas.</title>
        <authorList>
            <person name="He X."/>
            <person name="Zhang X."/>
            <person name="Zhang Y."/>
        </authorList>
    </citation>
    <scope>NUCLEOTIDE SEQUENCE</scope>
    <source>
        <strain evidence="14">H455</strain>
    </source>
</reference>
<dbReference type="PROSITE" id="PS50903">
    <property type="entry name" value="RUBREDOXIN_LIKE"/>
    <property type="match status" value="2"/>
</dbReference>
<dbReference type="SUPFAM" id="SSF51905">
    <property type="entry name" value="FAD/NAD(P)-binding domain"/>
    <property type="match status" value="1"/>
</dbReference>
<evidence type="ECO:0000256" key="4">
    <source>
        <dbReference type="ARBA" id="ARBA00022448"/>
    </source>
</evidence>
<sequence length="562" mass="59830">MISHKIWECLICGFVYDESLGMPEDNIAPGTPWEDIPDDWLCPDCGVGKQDFEMSEVKTAPSSTTTAAAASAADTAVATESAEETSIPVQQAALAAAVMNDYSVWECMVCGWQYDESLGLPEDNIAPGTRWEDIPEDWLCPDCGVGKQDFEMIEVKKVSVAGTVAESAVTEVAYSDEQPLVIIGAGLAAYNLVKAFRQHNPSRPITLVCADDGSFYSKPQISTGFSKNRSAEAMVSADAATMARDFNLQLFNHSRVESIDREAKLVQLADRAIPYGELVLGLGAQCIQAPLEGSGLDSVYTVNDLSDYGKFRAAVAGKQRVLVIGAGLIGAEYSNDLLQAGLQIEAVDPMPGVLGTLLPKEAAKGVQTALENAGARFHFGTTVQRIERQGSGVIAHLNNGETVQADIVLSAIGVRANTALASAAGLEVNRGICTDSYCRTSDPDIYALGDCAEVDGQLLYYVAPLMTCARQLAKTLTGEPSAVHYSIMPVAIKTTLYPVMVVPAPRDCPGEWHVDVNSEAGYAGYFVAAGSEENSSEKGSVKGFALTGDYINLRESMLAKMG</sequence>
<evidence type="ECO:0000256" key="9">
    <source>
        <dbReference type="ARBA" id="ARBA00022982"/>
    </source>
</evidence>
<dbReference type="Gene3D" id="2.20.28.10">
    <property type="match status" value="2"/>
</dbReference>
<evidence type="ECO:0000256" key="7">
    <source>
        <dbReference type="ARBA" id="ARBA00022723"/>
    </source>
</evidence>
<dbReference type="PRINTS" id="PR00411">
    <property type="entry name" value="PNDRDTASEI"/>
</dbReference>
<dbReference type="Proteomes" id="UP001059934">
    <property type="component" value="Chromosome"/>
</dbReference>
<dbReference type="InterPro" id="IPR024935">
    <property type="entry name" value="Rubredoxin_dom"/>
</dbReference>
<evidence type="ECO:0000256" key="8">
    <source>
        <dbReference type="ARBA" id="ARBA00022827"/>
    </source>
</evidence>
<dbReference type="PRINTS" id="PR00163">
    <property type="entry name" value="RUBREDOXIN"/>
</dbReference>
<organism evidence="14 15">
    <name type="scientific">SAR92 clade bacterium H455</name>
    <dbReference type="NCBI Taxonomy" id="2974818"/>
    <lineage>
        <taxon>Bacteria</taxon>
        <taxon>Pseudomonadati</taxon>
        <taxon>Pseudomonadota</taxon>
        <taxon>Gammaproteobacteria</taxon>
        <taxon>Cellvibrionales</taxon>
        <taxon>Porticoccaceae</taxon>
        <taxon>SAR92 clade</taxon>
    </lineage>
</organism>
<evidence type="ECO:0000256" key="5">
    <source>
        <dbReference type="ARBA" id="ARBA00022490"/>
    </source>
</evidence>
<evidence type="ECO:0000256" key="3">
    <source>
        <dbReference type="ARBA" id="ARBA00006442"/>
    </source>
</evidence>
<dbReference type="Gene3D" id="3.50.50.60">
    <property type="entry name" value="FAD/NAD(P)-binding domain"/>
    <property type="match status" value="2"/>
</dbReference>
<dbReference type="PANTHER" id="PTHR43429">
    <property type="entry name" value="PYRIDINE NUCLEOTIDE-DISULFIDE OXIDOREDUCTASE DOMAIN-CONTAINING"/>
    <property type="match status" value="1"/>
</dbReference>
<dbReference type="InterPro" id="IPR050260">
    <property type="entry name" value="FAD-bd_OxRdtase"/>
</dbReference>
<dbReference type="PANTHER" id="PTHR43429:SF3">
    <property type="entry name" value="NITRITE REDUCTASE [NAD(P)H]"/>
    <property type="match status" value="1"/>
</dbReference>
<dbReference type="PROSITE" id="PS00202">
    <property type="entry name" value="RUBREDOXIN"/>
    <property type="match status" value="2"/>
</dbReference>
<keyword evidence="10" id="KW-0560">Oxidoreductase</keyword>
<dbReference type="PRINTS" id="PR00368">
    <property type="entry name" value="FADPNR"/>
</dbReference>
<evidence type="ECO:0000259" key="13">
    <source>
        <dbReference type="PROSITE" id="PS50903"/>
    </source>
</evidence>
<dbReference type="InterPro" id="IPR036188">
    <property type="entry name" value="FAD/NAD-bd_sf"/>
</dbReference>
<dbReference type="EMBL" id="CP103416">
    <property type="protein sequence ID" value="UVW35847.1"/>
    <property type="molecule type" value="Genomic_DNA"/>
</dbReference>
<comment type="subcellular location">
    <subcellularLocation>
        <location evidence="2">Cytoplasm</location>
    </subcellularLocation>
</comment>
<evidence type="ECO:0000256" key="11">
    <source>
        <dbReference type="ARBA" id="ARBA00023004"/>
    </source>
</evidence>
<evidence type="ECO:0000313" key="14">
    <source>
        <dbReference type="EMBL" id="UVW35847.1"/>
    </source>
</evidence>
<accession>A0ABY5TPT6</accession>
<keyword evidence="7" id="KW-0479">Metal-binding</keyword>
<dbReference type="Gene3D" id="3.30.390.120">
    <property type="match status" value="1"/>
</dbReference>
<name>A0ABY5TPT6_9GAMM</name>
<keyword evidence="15" id="KW-1185">Reference proteome</keyword>
<dbReference type="SUPFAM" id="SSF57802">
    <property type="entry name" value="Rubredoxin-like"/>
    <property type="match status" value="2"/>
</dbReference>
<dbReference type="Pfam" id="PF00301">
    <property type="entry name" value="Rubredoxin"/>
    <property type="match status" value="2"/>
</dbReference>
<keyword evidence="11" id="KW-0408">Iron</keyword>
<dbReference type="InterPro" id="IPR023753">
    <property type="entry name" value="FAD/NAD-binding_dom"/>
</dbReference>
<keyword evidence="5" id="KW-0963">Cytoplasm</keyword>
<keyword evidence="12" id="KW-0520">NAD</keyword>
<dbReference type="CDD" id="cd00730">
    <property type="entry name" value="rubredoxin"/>
    <property type="match status" value="2"/>
</dbReference>
<protein>
    <submittedName>
        <fullName evidence="14">FAD-dependent oxidoreductase</fullName>
    </submittedName>
</protein>
<gene>
    <name evidence="14" type="ORF">NYF23_04360</name>
</gene>